<reference evidence="3 4" key="1">
    <citation type="journal article" date="2023" name="Life. Sci Alliance">
        <title>Evolutionary insights into 3D genome organization and epigenetic landscape of Vigna mungo.</title>
        <authorList>
            <person name="Junaid A."/>
            <person name="Singh B."/>
            <person name="Bhatia S."/>
        </authorList>
    </citation>
    <scope>NUCLEOTIDE SEQUENCE [LARGE SCALE GENOMIC DNA]</scope>
    <source>
        <strain evidence="3">Urdbean</strain>
    </source>
</reference>
<dbReference type="AlphaFoldDB" id="A0AAQ3S611"/>
<accession>A0AAQ3S611</accession>
<evidence type="ECO:0000313" key="3">
    <source>
        <dbReference type="EMBL" id="WVZ20709.1"/>
    </source>
</evidence>
<dbReference type="Proteomes" id="UP001374535">
    <property type="component" value="Chromosome 2"/>
</dbReference>
<feature type="compositionally biased region" description="Basic and acidic residues" evidence="1">
    <location>
        <begin position="100"/>
        <end position="110"/>
    </location>
</feature>
<keyword evidence="2" id="KW-0732">Signal</keyword>
<protein>
    <submittedName>
        <fullName evidence="3">Uncharacterized protein</fullName>
    </submittedName>
</protein>
<feature type="chain" id="PRO_5042935092" evidence="2">
    <location>
        <begin position="19"/>
        <end position="297"/>
    </location>
</feature>
<feature type="compositionally biased region" description="Basic residues" evidence="1">
    <location>
        <begin position="73"/>
        <end position="99"/>
    </location>
</feature>
<feature type="compositionally biased region" description="Basic residues" evidence="1">
    <location>
        <begin position="50"/>
        <end position="65"/>
    </location>
</feature>
<name>A0AAQ3S611_VIGMU</name>
<evidence type="ECO:0000313" key="4">
    <source>
        <dbReference type="Proteomes" id="UP001374535"/>
    </source>
</evidence>
<organism evidence="3 4">
    <name type="scientific">Vigna mungo</name>
    <name type="common">Black gram</name>
    <name type="synonym">Phaseolus mungo</name>
    <dbReference type="NCBI Taxonomy" id="3915"/>
    <lineage>
        <taxon>Eukaryota</taxon>
        <taxon>Viridiplantae</taxon>
        <taxon>Streptophyta</taxon>
        <taxon>Embryophyta</taxon>
        <taxon>Tracheophyta</taxon>
        <taxon>Spermatophyta</taxon>
        <taxon>Magnoliopsida</taxon>
        <taxon>eudicotyledons</taxon>
        <taxon>Gunneridae</taxon>
        <taxon>Pentapetalae</taxon>
        <taxon>rosids</taxon>
        <taxon>fabids</taxon>
        <taxon>Fabales</taxon>
        <taxon>Fabaceae</taxon>
        <taxon>Papilionoideae</taxon>
        <taxon>50 kb inversion clade</taxon>
        <taxon>NPAAA clade</taxon>
        <taxon>indigoferoid/millettioid clade</taxon>
        <taxon>Phaseoleae</taxon>
        <taxon>Vigna</taxon>
    </lineage>
</organism>
<evidence type="ECO:0000256" key="2">
    <source>
        <dbReference type="SAM" id="SignalP"/>
    </source>
</evidence>
<proteinExistence type="predicted"/>
<dbReference type="EMBL" id="CP144699">
    <property type="protein sequence ID" value="WVZ20709.1"/>
    <property type="molecule type" value="Genomic_DNA"/>
</dbReference>
<feature type="region of interest" description="Disordered" evidence="1">
    <location>
        <begin position="27"/>
        <end position="152"/>
    </location>
</feature>
<sequence length="297" mass="34139">MMMLIMGILILGYPCCFGNPKPTQNLSAPIPKVQHHVSPNPTDQPIRDRIRQRHQNQRHERRYRLPHVLPINLHHRSHHQHPHQNQRRPHRPRRNRRQQRREEERQEEIRRHRQRRNSRPPTLPDPRRRLDERRDGGGPEQGPHHDGSGVGHEREVLSLEPPLFVGEAGEARHGVQRSGGVENVDVQERHHGLPEIPFPYALEAKSPRRALYGVNIHHLLEVLVGGVTRVGVGKSRHFGVAEPRHHGDENDAVYHGAFDVLNETVGDYDETHQAKPERGAFHSVAQAEDIARHCSAG</sequence>
<feature type="compositionally biased region" description="Basic and acidic residues" evidence="1">
    <location>
        <begin position="125"/>
        <end position="152"/>
    </location>
</feature>
<keyword evidence="4" id="KW-1185">Reference proteome</keyword>
<evidence type="ECO:0000256" key="1">
    <source>
        <dbReference type="SAM" id="MobiDB-lite"/>
    </source>
</evidence>
<feature type="signal peptide" evidence="2">
    <location>
        <begin position="1"/>
        <end position="18"/>
    </location>
</feature>
<gene>
    <name evidence="3" type="ORF">V8G54_008031</name>
</gene>